<dbReference type="AlphaFoldDB" id="A0A444USQ3"/>
<dbReference type="Proteomes" id="UP000289886">
    <property type="component" value="Unassembled WGS sequence"/>
</dbReference>
<dbReference type="Gene3D" id="2.60.40.10">
    <property type="entry name" value="Immunoglobulins"/>
    <property type="match status" value="1"/>
</dbReference>
<feature type="compositionally biased region" description="Polar residues" evidence="2">
    <location>
        <begin position="277"/>
        <end position="293"/>
    </location>
</feature>
<comment type="similarity">
    <text evidence="1">Belongs to the TRAFAC class TrmE-Era-EngA-EngB-Septin-like GTPase superfamily. Septin GTPase family.</text>
</comment>
<proteinExistence type="inferred from homology"/>
<feature type="compositionally biased region" description="Basic and acidic residues" evidence="2">
    <location>
        <begin position="352"/>
        <end position="385"/>
    </location>
</feature>
<evidence type="ECO:0000313" key="5">
    <source>
        <dbReference type="Proteomes" id="UP000289886"/>
    </source>
</evidence>
<dbReference type="Pfam" id="PF18078">
    <property type="entry name" value="Thioredoxin_11"/>
    <property type="match status" value="1"/>
</dbReference>
<dbReference type="PANTHER" id="PTHR31594:SF16">
    <property type="entry name" value="SI:CH211-281L24.3"/>
    <property type="match status" value="1"/>
</dbReference>
<evidence type="ECO:0000259" key="3">
    <source>
        <dbReference type="PROSITE" id="PS50853"/>
    </source>
</evidence>
<dbReference type="CDD" id="cd00063">
    <property type="entry name" value="FN3"/>
    <property type="match status" value="1"/>
</dbReference>
<keyword evidence="5" id="KW-1185">Reference proteome</keyword>
<dbReference type="Pfam" id="PF21109">
    <property type="entry name" value="Stonustoxin_helical"/>
    <property type="match status" value="1"/>
</dbReference>
<dbReference type="SUPFAM" id="SSF49265">
    <property type="entry name" value="Fibronectin type III"/>
    <property type="match status" value="1"/>
</dbReference>
<feature type="compositionally biased region" description="Polar residues" evidence="2">
    <location>
        <begin position="339"/>
        <end position="350"/>
    </location>
</feature>
<dbReference type="InterPro" id="IPR052090">
    <property type="entry name" value="Cytolytic_pore-forming_toxin"/>
</dbReference>
<dbReference type="FunFam" id="3.40.50.300:FF:002049">
    <property type="entry name" value="Si:ch73-170d6.2"/>
    <property type="match status" value="1"/>
</dbReference>
<dbReference type="PANTHER" id="PTHR31594">
    <property type="entry name" value="AIG1-TYPE G DOMAIN-CONTAINING PROTEIN"/>
    <property type="match status" value="1"/>
</dbReference>
<dbReference type="Gene3D" id="3.40.50.300">
    <property type="entry name" value="P-loop containing nucleotide triphosphate hydrolases"/>
    <property type="match status" value="1"/>
</dbReference>
<dbReference type="InterPro" id="IPR030379">
    <property type="entry name" value="G_SEPTIN_dom"/>
</dbReference>
<evidence type="ECO:0000313" key="4">
    <source>
        <dbReference type="EMBL" id="RXM91166.1"/>
    </source>
</evidence>
<gene>
    <name evidence="4" type="ORF">EOD39_21459</name>
</gene>
<organism evidence="4 5">
    <name type="scientific">Acipenser ruthenus</name>
    <name type="common">Sterlet sturgeon</name>
    <dbReference type="NCBI Taxonomy" id="7906"/>
    <lineage>
        <taxon>Eukaryota</taxon>
        <taxon>Metazoa</taxon>
        <taxon>Chordata</taxon>
        <taxon>Craniata</taxon>
        <taxon>Vertebrata</taxon>
        <taxon>Euteleostomi</taxon>
        <taxon>Actinopterygii</taxon>
        <taxon>Chondrostei</taxon>
        <taxon>Acipenseriformes</taxon>
        <taxon>Acipenseridae</taxon>
        <taxon>Acipenser</taxon>
    </lineage>
</organism>
<dbReference type="InterPro" id="IPR013783">
    <property type="entry name" value="Ig-like_fold"/>
</dbReference>
<reference evidence="4 5" key="1">
    <citation type="submission" date="2019-01" db="EMBL/GenBank/DDBJ databases">
        <title>Draft Genome and Complete Hox-Cluster Characterization of the Sterlet Sturgeon (Acipenser ruthenus).</title>
        <authorList>
            <person name="Wei Q."/>
        </authorList>
    </citation>
    <scope>NUCLEOTIDE SEQUENCE [LARGE SCALE GENOMIC DNA]</scope>
    <source>
        <strain evidence="4">WHYD16114868_AA</strain>
        <tissue evidence="4">Blood</tissue>
    </source>
</reference>
<feature type="compositionally biased region" description="Basic and acidic residues" evidence="2">
    <location>
        <begin position="299"/>
        <end position="310"/>
    </location>
</feature>
<feature type="region of interest" description="Disordered" evidence="2">
    <location>
        <begin position="277"/>
        <end position="393"/>
    </location>
</feature>
<dbReference type="InterPro" id="IPR036116">
    <property type="entry name" value="FN3_sf"/>
</dbReference>
<evidence type="ECO:0000256" key="1">
    <source>
        <dbReference type="RuleBase" id="RU004560"/>
    </source>
</evidence>
<dbReference type="GO" id="GO:0005525">
    <property type="term" value="F:GTP binding"/>
    <property type="evidence" value="ECO:0007669"/>
    <property type="project" value="UniProtKB-KW"/>
</dbReference>
<feature type="compositionally biased region" description="Polar residues" evidence="2">
    <location>
        <begin position="313"/>
        <end position="329"/>
    </location>
</feature>
<keyword evidence="1" id="KW-0547">Nucleotide-binding</keyword>
<dbReference type="InterPro" id="IPR027417">
    <property type="entry name" value="P-loop_NTPase"/>
</dbReference>
<sequence length="918" mass="104492">MIPLIRRGEETEDVIVDILKTREQSPFSKSALKAWLDDKDKEMAVVQSYVRMLNNLKMMSSEKKLIEEVLDPVAEHVVCFMFTSLQNEETYLSDLSNYLQSQNHENLPGQVAAPYDYEKQVGQQWFKLPAVSKRMRSYARLFLEFSKANAASEHIKFIVASKEDTDYEGASIYLYDEGYLENTNFEPLSKPDPPQILNNTHNSVTLKLMPPCHGVAEVEKYKVEYRDVEKEIWALVETPDKAEPFTVNGLLPNTQYQFRYSAVCKAGVSASSEISANVTTHPTSQSDSVTGSTEPAPPSKKECAVVRDRTGQGPYSTENIDTSQNTNRNKQNKGMGARSETNQYQGSVHTPQYERDPKHRKERYDTSQRGGLTDRKPRRLAEHVRNKMSRKSKVNSNTKLSLFNMSLWEEKLDKDGYCRRHTFGKASQKHNKTIMLIGATGAGKTTLINGMINYILGVEWEDNFRFVLIDEGKQKSQAESQTAAITAYKINHMNGFQVPYSLTIVDTPGFGDTRGIKHDQRITELVRDFFSQPGGIDQIDAVCFITQASLAHLTHTQKYVFDAVLSIFGKDIADNIVMLVTFADGQKPPVLEAIKVSCIPCSRDTAGDPIYFKFNNSVLFVDNTGPSKSASEDFQSNDFDKMFWKMGSASFSKFFNSLVKMETKSLVLTQVLQERKQLEVVVEGLQPQINAGLTTLNEIKKTKLALEQHQAEMEANKDFEYEIEITKPVQVENTSGYITNCQNCHFTCHDHCIYANDKDKYKCSAMDKTGYCKICPGKCIWNVHFNQKYKWSYVITKEKKTYSELKERFEAAHGEVMTTENIFQNLENEFAAVQEIVYGLIGESHRCLGRLKEIALRPNPLSTPDYIDLMIESEKQEAKPGFQDRIHVLMEVRKRAEIMAKVFKGEVLPEDWQQYSVK</sequence>
<dbReference type="EMBL" id="SCEB01010000">
    <property type="protein sequence ID" value="RXM91166.1"/>
    <property type="molecule type" value="Genomic_DNA"/>
</dbReference>
<dbReference type="InterPro" id="IPR040581">
    <property type="entry name" value="Thioredoxin_11"/>
</dbReference>
<dbReference type="InterPro" id="IPR003961">
    <property type="entry name" value="FN3_dom"/>
</dbReference>
<dbReference type="Pfam" id="PF00735">
    <property type="entry name" value="Septin"/>
    <property type="match status" value="1"/>
</dbReference>
<dbReference type="PROSITE" id="PS50853">
    <property type="entry name" value="FN3"/>
    <property type="match status" value="1"/>
</dbReference>
<evidence type="ECO:0000256" key="2">
    <source>
        <dbReference type="SAM" id="MobiDB-lite"/>
    </source>
</evidence>
<name>A0A444USQ3_ACIRT</name>
<feature type="domain" description="Fibronectin type-III" evidence="3">
    <location>
        <begin position="190"/>
        <end position="283"/>
    </location>
</feature>
<dbReference type="InterPro" id="IPR048997">
    <property type="entry name" value="Stonustoxin-like_helical"/>
</dbReference>
<keyword evidence="1" id="KW-0342">GTP-binding</keyword>
<comment type="caution">
    <text evidence="4">The sequence shown here is derived from an EMBL/GenBank/DDBJ whole genome shotgun (WGS) entry which is preliminary data.</text>
</comment>
<dbReference type="SMART" id="SM00060">
    <property type="entry name" value="FN3"/>
    <property type="match status" value="1"/>
</dbReference>
<dbReference type="SUPFAM" id="SSF52540">
    <property type="entry name" value="P-loop containing nucleoside triphosphate hydrolases"/>
    <property type="match status" value="1"/>
</dbReference>
<dbReference type="Pfam" id="PF00041">
    <property type="entry name" value="fn3"/>
    <property type="match status" value="1"/>
</dbReference>
<accession>A0A444USQ3</accession>
<protein>
    <submittedName>
        <fullName evidence="4">Stonustoxin subunit alpha</fullName>
    </submittedName>
</protein>